<evidence type="ECO:0000313" key="2">
    <source>
        <dbReference type="EMBL" id="JAI81564.1"/>
    </source>
</evidence>
<proteinExistence type="predicted"/>
<organism evidence="2">
    <name type="scientific">Daphnia magna</name>
    <dbReference type="NCBI Taxonomy" id="35525"/>
    <lineage>
        <taxon>Eukaryota</taxon>
        <taxon>Metazoa</taxon>
        <taxon>Ecdysozoa</taxon>
        <taxon>Arthropoda</taxon>
        <taxon>Crustacea</taxon>
        <taxon>Branchiopoda</taxon>
        <taxon>Diplostraca</taxon>
        <taxon>Cladocera</taxon>
        <taxon>Anomopoda</taxon>
        <taxon>Daphniidae</taxon>
        <taxon>Daphnia</taxon>
    </lineage>
</organism>
<reference evidence="2" key="2">
    <citation type="submission" date="2015-10" db="EMBL/GenBank/DDBJ databases">
        <authorList>
            <person name="Gilbert D.G."/>
        </authorList>
    </citation>
    <scope>NUCLEOTIDE SEQUENCE</scope>
</reference>
<accession>A0A0P6BHE9</accession>
<sequence>MPRLPPARDRRKAATTSPACQTLPGRLALQHKNLSETPRTETVKDPTRATAPSASPSKLSDHESRGISSPLSPKATSPTYATPLMSLHNAELPLMSPHNAELESSSTGPSFPADKTRPVPPAVGSLDSR</sequence>
<dbReference type="EMBL" id="GDIP01241837">
    <property type="protein sequence ID" value="JAI81564.1"/>
    <property type="molecule type" value="Transcribed_RNA"/>
</dbReference>
<protein>
    <submittedName>
        <fullName evidence="2">Uncharacterized protein</fullName>
    </submittedName>
</protein>
<name>A0A0P6BHE9_9CRUS</name>
<reference evidence="2" key="1">
    <citation type="submission" date="2015-10" db="EMBL/GenBank/DDBJ databases">
        <title>Daphnia magna gene sets from two clonal populations assembled and annotated with EvidentialGene.</title>
        <authorList>
            <person name="Gilbert D."/>
            <person name="Podicheti R."/>
            <person name="Orsini L."/>
            <person name="Colbourne J."/>
            <person name="Pfrender M."/>
        </authorList>
    </citation>
    <scope>NUCLEOTIDE SEQUENCE</scope>
</reference>
<feature type="compositionally biased region" description="Polar residues" evidence="1">
    <location>
        <begin position="66"/>
        <end position="80"/>
    </location>
</feature>
<dbReference type="AlphaFoldDB" id="A0A0P6BHE9"/>
<feature type="compositionally biased region" description="Basic and acidic residues" evidence="1">
    <location>
        <begin position="38"/>
        <end position="47"/>
    </location>
</feature>
<feature type="region of interest" description="Disordered" evidence="1">
    <location>
        <begin position="1"/>
        <end position="129"/>
    </location>
</feature>
<evidence type="ECO:0000256" key="1">
    <source>
        <dbReference type="SAM" id="MobiDB-lite"/>
    </source>
</evidence>